<feature type="transmembrane region" description="Helical" evidence="1">
    <location>
        <begin position="82"/>
        <end position="103"/>
    </location>
</feature>
<sequence>MNKNMKNVLEHTPTYGELNNRKNNLDSYMRGYTRRYSKKNGLGKLDCYCEKIVFHKIENIDKLIEKMQNDKKSLKKKLCYKYGIRFILFSLIPVFGLIVPMVYNEYFPLINPCFNDCRIKDHNEPSASPYKHDIKRFPNKNSLNTDTWVAISTANLVYCCITLFIVLSVFIYIFMKFIKYQRLKACRGKMSIK</sequence>
<dbReference type="Pfam" id="PF12420">
    <property type="entry name" value="DUF3671"/>
    <property type="match status" value="1"/>
</dbReference>
<evidence type="ECO:0008006" key="4">
    <source>
        <dbReference type="Google" id="ProtNLM"/>
    </source>
</evidence>
<evidence type="ECO:0000313" key="3">
    <source>
        <dbReference type="Proteomes" id="UP000053562"/>
    </source>
</evidence>
<accession>A0A0J9S400</accession>
<evidence type="ECO:0000313" key="2">
    <source>
        <dbReference type="EMBL" id="KMZ76782.1"/>
    </source>
</evidence>
<keyword evidence="1" id="KW-1133">Transmembrane helix</keyword>
<proteinExistence type="predicted"/>
<protein>
    <recommendedName>
        <fullName evidence="4">Variable surface protein Vir35</fullName>
    </recommendedName>
</protein>
<dbReference type="InterPro" id="IPR022139">
    <property type="entry name" value="Fam-L/Fam-M-like_plasmodium"/>
</dbReference>
<dbReference type="Proteomes" id="UP000053562">
    <property type="component" value="Unassembled WGS sequence"/>
</dbReference>
<dbReference type="AlphaFoldDB" id="A0A0J9S400"/>
<dbReference type="EMBL" id="KQ234617">
    <property type="protein sequence ID" value="KMZ76782.1"/>
    <property type="molecule type" value="Genomic_DNA"/>
</dbReference>
<organism evidence="2 3">
    <name type="scientific">Plasmodium vivax India VII</name>
    <dbReference type="NCBI Taxonomy" id="1077284"/>
    <lineage>
        <taxon>Eukaryota</taxon>
        <taxon>Sar</taxon>
        <taxon>Alveolata</taxon>
        <taxon>Apicomplexa</taxon>
        <taxon>Aconoidasida</taxon>
        <taxon>Haemosporida</taxon>
        <taxon>Plasmodiidae</taxon>
        <taxon>Plasmodium</taxon>
        <taxon>Plasmodium (Plasmodium)</taxon>
    </lineage>
</organism>
<evidence type="ECO:0000256" key="1">
    <source>
        <dbReference type="SAM" id="Phobius"/>
    </source>
</evidence>
<name>A0A0J9S400_PLAVI</name>
<keyword evidence="1" id="KW-0812">Transmembrane</keyword>
<keyword evidence="1" id="KW-0472">Membrane</keyword>
<gene>
    <name evidence="2" type="ORF">PVIIG_06383</name>
</gene>
<reference evidence="2 3" key="1">
    <citation type="submission" date="2011-08" db="EMBL/GenBank/DDBJ databases">
        <title>The Genome Sequence of Plasmodium vivax India VII.</title>
        <authorList>
            <consortium name="The Broad Institute Genome Sequencing Platform"/>
            <consortium name="The Broad Institute Genome Sequencing Center for Infectious Disease"/>
            <person name="Neafsey D."/>
            <person name="Carlton J."/>
            <person name="Barnwell J."/>
            <person name="Collins W."/>
            <person name="Escalante A."/>
            <person name="Mullikin J."/>
            <person name="Saul A."/>
            <person name="Guigo R."/>
            <person name="Camara F."/>
            <person name="Young S.K."/>
            <person name="Zeng Q."/>
            <person name="Gargeya S."/>
            <person name="Fitzgerald M."/>
            <person name="Haas B."/>
            <person name="Abouelleil A."/>
            <person name="Alvarado L."/>
            <person name="Arachchi H.M."/>
            <person name="Berlin A."/>
            <person name="Brown A."/>
            <person name="Chapman S.B."/>
            <person name="Chen Z."/>
            <person name="Dunbar C."/>
            <person name="Freedman E."/>
            <person name="Gearin G."/>
            <person name="Gellesch M."/>
            <person name="Goldberg J."/>
            <person name="Griggs A."/>
            <person name="Gujja S."/>
            <person name="Heiman D."/>
            <person name="Howarth C."/>
            <person name="Larson L."/>
            <person name="Lui A."/>
            <person name="MacDonald P.J.P."/>
            <person name="Montmayeur A."/>
            <person name="Murphy C."/>
            <person name="Neiman D."/>
            <person name="Pearson M."/>
            <person name="Priest M."/>
            <person name="Roberts A."/>
            <person name="Saif S."/>
            <person name="Shea T."/>
            <person name="Shenoy N."/>
            <person name="Sisk P."/>
            <person name="Stolte C."/>
            <person name="Sykes S."/>
            <person name="Wortman J."/>
            <person name="Nusbaum C."/>
            <person name="Birren B."/>
        </authorList>
    </citation>
    <scope>NUCLEOTIDE SEQUENCE [LARGE SCALE GENOMIC DNA]</scope>
    <source>
        <strain evidence="2 3">India VII</strain>
    </source>
</reference>
<feature type="transmembrane region" description="Helical" evidence="1">
    <location>
        <begin position="148"/>
        <end position="174"/>
    </location>
</feature>
<dbReference type="OrthoDB" id="10324290at2759"/>